<reference evidence="2 3" key="1">
    <citation type="submission" date="2020-07" db="EMBL/GenBank/DDBJ databases">
        <title>Sequencing the genomes of 1000 actinobacteria strains.</title>
        <authorList>
            <person name="Klenk H.-P."/>
        </authorList>
    </citation>
    <scope>NUCLEOTIDE SEQUENCE [LARGE SCALE GENOMIC DNA]</scope>
    <source>
        <strain evidence="2 3">DSM 45772</strain>
    </source>
</reference>
<name>A0A7Y9E1W8_9PSEU</name>
<gene>
    <name evidence="2" type="ORF">BJ983_005568</name>
</gene>
<sequence>MAKGTQDYEKDYTDPELRERLKEEIKASDKGGAPGKWSARKSQLLTQEYEKQGGDYEHEDEPTEQQRSLKQWTDEDWQTADGSTEARGEDGTDRYLPKKAWEELSDEEKEKTRARKKDASKKGQGTVANTDEAKQARTDAKLEEMNADDAVKRATSMEPDEAEKALEHEKDTKDRKTVKQKLEKVAAKD</sequence>
<comment type="caution">
    <text evidence="2">The sequence shown here is derived from an EMBL/GenBank/DDBJ whole genome shotgun (WGS) entry which is preliminary data.</text>
</comment>
<feature type="compositionally biased region" description="Basic and acidic residues" evidence="1">
    <location>
        <begin position="1"/>
        <end position="29"/>
    </location>
</feature>
<evidence type="ECO:0000313" key="3">
    <source>
        <dbReference type="Proteomes" id="UP000535890"/>
    </source>
</evidence>
<feature type="compositionally biased region" description="Basic and acidic residues" evidence="1">
    <location>
        <begin position="162"/>
        <end position="189"/>
    </location>
</feature>
<dbReference type="AlphaFoldDB" id="A0A7Y9E1W8"/>
<feature type="region of interest" description="Disordered" evidence="1">
    <location>
        <begin position="1"/>
        <end position="189"/>
    </location>
</feature>
<dbReference type="EMBL" id="JACCBN010000001">
    <property type="protein sequence ID" value="NYD39466.1"/>
    <property type="molecule type" value="Genomic_DNA"/>
</dbReference>
<feature type="compositionally biased region" description="Basic and acidic residues" evidence="1">
    <location>
        <begin position="131"/>
        <end position="152"/>
    </location>
</feature>
<feature type="compositionally biased region" description="Basic and acidic residues" evidence="1">
    <location>
        <begin position="84"/>
        <end position="102"/>
    </location>
</feature>
<organism evidence="2 3">
    <name type="scientific">Actinomycetospora corticicola</name>
    <dbReference type="NCBI Taxonomy" id="663602"/>
    <lineage>
        <taxon>Bacteria</taxon>
        <taxon>Bacillati</taxon>
        <taxon>Actinomycetota</taxon>
        <taxon>Actinomycetes</taxon>
        <taxon>Pseudonocardiales</taxon>
        <taxon>Pseudonocardiaceae</taxon>
        <taxon>Actinomycetospora</taxon>
    </lineage>
</organism>
<proteinExistence type="predicted"/>
<accession>A0A7Y9E1W8</accession>
<evidence type="ECO:0008006" key="4">
    <source>
        <dbReference type="Google" id="ProtNLM"/>
    </source>
</evidence>
<dbReference type="Proteomes" id="UP000535890">
    <property type="component" value="Unassembled WGS sequence"/>
</dbReference>
<keyword evidence="3" id="KW-1185">Reference proteome</keyword>
<evidence type="ECO:0000313" key="2">
    <source>
        <dbReference type="EMBL" id="NYD39466.1"/>
    </source>
</evidence>
<dbReference type="RefSeq" id="WP_179796779.1">
    <property type="nucleotide sequence ID" value="NZ_BAABHP010000009.1"/>
</dbReference>
<evidence type="ECO:0000256" key="1">
    <source>
        <dbReference type="SAM" id="MobiDB-lite"/>
    </source>
</evidence>
<protein>
    <recommendedName>
        <fullName evidence="4">DUF5872 domain-containing protein</fullName>
    </recommendedName>
</protein>